<organism evidence="3 4">
    <name type="scientific">Ciona intestinalis</name>
    <name type="common">Transparent sea squirt</name>
    <name type="synonym">Ascidia intestinalis</name>
    <dbReference type="NCBI Taxonomy" id="7719"/>
    <lineage>
        <taxon>Eukaryota</taxon>
        <taxon>Metazoa</taxon>
        <taxon>Chordata</taxon>
        <taxon>Tunicata</taxon>
        <taxon>Ascidiacea</taxon>
        <taxon>Phlebobranchia</taxon>
        <taxon>Cionidae</taxon>
        <taxon>Ciona</taxon>
    </lineage>
</organism>
<dbReference type="PANTHER" id="PTHR12809:SF2">
    <property type="entry name" value="MEDIATOR OF RNA POLYMERASE II TRANSCRIPTION SUBUNIT 14"/>
    <property type="match status" value="1"/>
</dbReference>
<keyword evidence="4" id="KW-1185">Reference proteome</keyword>
<accession>H2XVH3</accession>
<name>H2XVH3_CIOIN</name>
<dbReference type="HOGENOM" id="CLU_766258_0_0_1"/>
<proteinExistence type="predicted"/>
<dbReference type="GO" id="GO:0016592">
    <property type="term" value="C:mediator complex"/>
    <property type="evidence" value="ECO:0007669"/>
    <property type="project" value="InterPro"/>
</dbReference>
<dbReference type="GO" id="GO:0003712">
    <property type="term" value="F:transcription coregulator activity"/>
    <property type="evidence" value="ECO:0007669"/>
    <property type="project" value="InterPro"/>
</dbReference>
<reference evidence="4" key="1">
    <citation type="journal article" date="2002" name="Science">
        <title>The draft genome of Ciona intestinalis: insights into chordate and vertebrate origins.</title>
        <authorList>
            <person name="Dehal P."/>
            <person name="Satou Y."/>
            <person name="Campbell R.K."/>
            <person name="Chapman J."/>
            <person name="Degnan B."/>
            <person name="De Tomaso A."/>
            <person name="Davidson B."/>
            <person name="Di Gregorio A."/>
            <person name="Gelpke M."/>
            <person name="Goodstein D.M."/>
            <person name="Harafuji N."/>
            <person name="Hastings K.E."/>
            <person name="Ho I."/>
            <person name="Hotta K."/>
            <person name="Huang W."/>
            <person name="Kawashima T."/>
            <person name="Lemaire P."/>
            <person name="Martinez D."/>
            <person name="Meinertzhagen I.A."/>
            <person name="Necula S."/>
            <person name="Nonaka M."/>
            <person name="Putnam N."/>
            <person name="Rash S."/>
            <person name="Saiga H."/>
            <person name="Satake M."/>
            <person name="Terry A."/>
            <person name="Yamada L."/>
            <person name="Wang H.G."/>
            <person name="Awazu S."/>
            <person name="Azumi K."/>
            <person name="Boore J."/>
            <person name="Branno M."/>
            <person name="Chin-Bow S."/>
            <person name="DeSantis R."/>
            <person name="Doyle S."/>
            <person name="Francino P."/>
            <person name="Keys D.N."/>
            <person name="Haga S."/>
            <person name="Hayashi H."/>
            <person name="Hino K."/>
            <person name="Imai K.S."/>
            <person name="Inaba K."/>
            <person name="Kano S."/>
            <person name="Kobayashi K."/>
            <person name="Kobayashi M."/>
            <person name="Lee B.I."/>
            <person name="Makabe K.W."/>
            <person name="Manohar C."/>
            <person name="Matassi G."/>
            <person name="Medina M."/>
            <person name="Mochizuki Y."/>
            <person name="Mount S."/>
            <person name="Morishita T."/>
            <person name="Miura S."/>
            <person name="Nakayama A."/>
            <person name="Nishizaka S."/>
            <person name="Nomoto H."/>
            <person name="Ohta F."/>
            <person name="Oishi K."/>
            <person name="Rigoutsos I."/>
            <person name="Sano M."/>
            <person name="Sasaki A."/>
            <person name="Sasakura Y."/>
            <person name="Shoguchi E."/>
            <person name="Shin-i T."/>
            <person name="Spagnuolo A."/>
            <person name="Stainier D."/>
            <person name="Suzuki M.M."/>
            <person name="Tassy O."/>
            <person name="Takatori N."/>
            <person name="Tokuoka M."/>
            <person name="Yagi K."/>
            <person name="Yoshizaki F."/>
            <person name="Wada S."/>
            <person name="Zhang C."/>
            <person name="Hyatt P.D."/>
            <person name="Larimer F."/>
            <person name="Detter C."/>
            <person name="Doggett N."/>
            <person name="Glavina T."/>
            <person name="Hawkins T."/>
            <person name="Richardson P."/>
            <person name="Lucas S."/>
            <person name="Kohara Y."/>
            <person name="Levine M."/>
            <person name="Satoh N."/>
            <person name="Rokhsar D.S."/>
        </authorList>
    </citation>
    <scope>NUCLEOTIDE SEQUENCE [LARGE SCALE GENOMIC DNA]</scope>
</reference>
<dbReference type="InParanoid" id="H2XVH3"/>
<dbReference type="STRING" id="7719.ENSCINP00000033657"/>
<reference evidence="3" key="4">
    <citation type="submission" date="2025-09" db="UniProtKB">
        <authorList>
            <consortium name="Ensembl"/>
        </authorList>
    </citation>
    <scope>IDENTIFICATION</scope>
</reference>
<dbReference type="InterPro" id="IPR013947">
    <property type="entry name" value="Mediator_Med14"/>
</dbReference>
<evidence type="ECO:0000313" key="3">
    <source>
        <dbReference type="Ensembl" id="ENSCINP00000033657.1"/>
    </source>
</evidence>
<feature type="domain" description="Mediator of RNA polymerase II transcription subunit 14 RM5" evidence="2">
    <location>
        <begin position="234"/>
        <end position="311"/>
    </location>
</feature>
<reference evidence="3" key="3">
    <citation type="submission" date="2025-08" db="UniProtKB">
        <authorList>
            <consortium name="Ensembl"/>
        </authorList>
    </citation>
    <scope>IDENTIFICATION</scope>
</reference>
<dbReference type="Proteomes" id="UP000008144">
    <property type="component" value="Chromosome 11"/>
</dbReference>
<dbReference type="AlphaFoldDB" id="H2XVH3"/>
<dbReference type="InterPro" id="IPR056878">
    <property type="entry name" value="RM5_Med14"/>
</dbReference>
<evidence type="ECO:0000313" key="4">
    <source>
        <dbReference type="Proteomes" id="UP000008144"/>
    </source>
</evidence>
<dbReference type="PANTHER" id="PTHR12809">
    <property type="entry name" value="MEDIATOR COMPLEX SUBUNIT"/>
    <property type="match status" value="1"/>
</dbReference>
<dbReference type="Pfam" id="PF25065">
    <property type="entry name" value="RM3_Med14"/>
    <property type="match status" value="1"/>
</dbReference>
<reference evidence="3" key="2">
    <citation type="journal article" date="2008" name="Genome Biol.">
        <title>Improved genome assembly and evidence-based global gene model set for the chordate Ciona intestinalis: new insight into intron and operon populations.</title>
        <authorList>
            <person name="Satou Y."/>
            <person name="Mineta K."/>
            <person name="Ogasawara M."/>
            <person name="Sasakura Y."/>
            <person name="Shoguchi E."/>
            <person name="Ueno K."/>
            <person name="Yamada L."/>
            <person name="Matsumoto J."/>
            <person name="Wasserscheid J."/>
            <person name="Dewar K."/>
            <person name="Wiley G.B."/>
            <person name="Macmil S.L."/>
            <person name="Roe B.A."/>
            <person name="Zeller R.W."/>
            <person name="Hastings K.E."/>
            <person name="Lemaire P."/>
            <person name="Lindquist E."/>
            <person name="Endo T."/>
            <person name="Hotta K."/>
            <person name="Inaba K."/>
        </authorList>
    </citation>
    <scope>NUCLEOTIDE SEQUENCE [LARGE SCALE GENOMIC DNA]</scope>
    <source>
        <strain evidence="3">wild type</strain>
    </source>
</reference>
<dbReference type="EMBL" id="EAAA01000783">
    <property type="status" value="NOT_ANNOTATED_CDS"/>
    <property type="molecule type" value="Genomic_DNA"/>
</dbReference>
<protein>
    <submittedName>
        <fullName evidence="3">Uncharacterized protein</fullName>
    </submittedName>
</protein>
<feature type="domain" description="Mediator of RNA polymerase II transcription subunit 14 RM3" evidence="1">
    <location>
        <begin position="1"/>
        <end position="104"/>
    </location>
</feature>
<evidence type="ECO:0000259" key="2">
    <source>
        <dbReference type="Pfam" id="PF25067"/>
    </source>
</evidence>
<dbReference type="Pfam" id="PF25067">
    <property type="entry name" value="RM5_Med14"/>
    <property type="match status" value="1"/>
</dbReference>
<dbReference type="GO" id="GO:0006357">
    <property type="term" value="P:regulation of transcription by RNA polymerase II"/>
    <property type="evidence" value="ECO:0007669"/>
    <property type="project" value="InterPro"/>
</dbReference>
<dbReference type="InterPro" id="IPR056879">
    <property type="entry name" value="RM3_Med14"/>
</dbReference>
<dbReference type="Ensembl" id="ENSCINT00000036002.1">
    <property type="protein sequence ID" value="ENSCINP00000033657.1"/>
    <property type="gene ID" value="ENSCING00000020261.1"/>
</dbReference>
<evidence type="ECO:0000259" key="1">
    <source>
        <dbReference type="Pfam" id="PF25065"/>
    </source>
</evidence>
<sequence length="362" mass="41507">MYVRSLHFLLQVKDMLHKHRKKDQSYIVRNSVDQPVILVVPLLNNSARNSLRIYVDLQTGMLVPSLYGVDVSQLENMEKEINENQKNLLTWISTLHYQLLRQLCKNAVQHLPVVYLDMVPVLEKSPAVKDDPGRIYIRLNHHPSYYLIVEFHIAGETNNKYKLMKTSSPTGFQKLQNPRGLEIDSVVDLHYLFDQTGLEKNEDCVKELIKMISICESRIPFISLLQGIAGEEGIIHQGVYEEENLALVCKLKTLPKVSGTNELTTEILHDSILECSFRIQERITQMWVAEILIKSLFPSNDVGVDRVMLTYDAFGGQANNPKPNVIKSFVEDWSCIVRLFGLAFAYKQAQKQHTSLPEVHSY</sequence>